<gene>
    <name evidence="1" type="ORF">BaRGS_00036359</name>
</gene>
<comment type="caution">
    <text evidence="1">The sequence shown here is derived from an EMBL/GenBank/DDBJ whole genome shotgun (WGS) entry which is preliminary data.</text>
</comment>
<evidence type="ECO:0000313" key="2">
    <source>
        <dbReference type="Proteomes" id="UP001519460"/>
    </source>
</evidence>
<dbReference type="AlphaFoldDB" id="A0ABD0JC11"/>
<accession>A0ABD0JC11</accession>
<name>A0ABD0JC11_9CAEN</name>
<proteinExistence type="predicted"/>
<dbReference type="EMBL" id="JACVVK020000510">
    <property type="protein sequence ID" value="KAK7469630.1"/>
    <property type="molecule type" value="Genomic_DNA"/>
</dbReference>
<keyword evidence="2" id="KW-1185">Reference proteome</keyword>
<reference evidence="1 2" key="1">
    <citation type="journal article" date="2023" name="Sci. Data">
        <title>Genome assembly of the Korean intertidal mud-creeper Batillaria attramentaria.</title>
        <authorList>
            <person name="Patra A.K."/>
            <person name="Ho P.T."/>
            <person name="Jun S."/>
            <person name="Lee S.J."/>
            <person name="Kim Y."/>
            <person name="Won Y.J."/>
        </authorList>
    </citation>
    <scope>NUCLEOTIDE SEQUENCE [LARGE SCALE GENOMIC DNA]</scope>
    <source>
        <strain evidence="1">Wonlab-2016</strain>
    </source>
</reference>
<protein>
    <submittedName>
        <fullName evidence="1">Uncharacterized protein</fullName>
    </submittedName>
</protein>
<organism evidence="1 2">
    <name type="scientific">Batillaria attramentaria</name>
    <dbReference type="NCBI Taxonomy" id="370345"/>
    <lineage>
        <taxon>Eukaryota</taxon>
        <taxon>Metazoa</taxon>
        <taxon>Spiralia</taxon>
        <taxon>Lophotrochozoa</taxon>
        <taxon>Mollusca</taxon>
        <taxon>Gastropoda</taxon>
        <taxon>Caenogastropoda</taxon>
        <taxon>Sorbeoconcha</taxon>
        <taxon>Cerithioidea</taxon>
        <taxon>Batillariidae</taxon>
        <taxon>Batillaria</taxon>
    </lineage>
</organism>
<evidence type="ECO:0000313" key="1">
    <source>
        <dbReference type="EMBL" id="KAK7469630.1"/>
    </source>
</evidence>
<sequence>MITVSEKSAASCGWMELISVGPVTKTSARANRPLQLLGVVSQRDRTMQDPGRRLWSQLFLLPWTRMPLSLRACARVACLTRLRLLCDVTMPTT</sequence>
<dbReference type="Proteomes" id="UP001519460">
    <property type="component" value="Unassembled WGS sequence"/>
</dbReference>